<organism evidence="5 6">
    <name type="scientific">Terricaulis silvestris</name>
    <dbReference type="NCBI Taxonomy" id="2686094"/>
    <lineage>
        <taxon>Bacteria</taxon>
        <taxon>Pseudomonadati</taxon>
        <taxon>Pseudomonadota</taxon>
        <taxon>Alphaproteobacteria</taxon>
        <taxon>Caulobacterales</taxon>
        <taxon>Caulobacteraceae</taxon>
        <taxon>Terricaulis</taxon>
    </lineage>
</organism>
<evidence type="ECO:0000256" key="1">
    <source>
        <dbReference type="ARBA" id="ARBA00022729"/>
    </source>
</evidence>
<dbReference type="PANTHER" id="PTHR10680">
    <property type="entry name" value="PEPTIDYL-GLYCINE ALPHA-AMIDATING MONOOXYGENASE"/>
    <property type="match status" value="1"/>
</dbReference>
<dbReference type="KEGG" id="tsv:DSM104635_00468"/>
<dbReference type="InterPro" id="IPR001258">
    <property type="entry name" value="NHL_repeat"/>
</dbReference>
<evidence type="ECO:0000256" key="2">
    <source>
        <dbReference type="ARBA" id="ARBA00022737"/>
    </source>
</evidence>
<evidence type="ECO:0000256" key="3">
    <source>
        <dbReference type="ARBA" id="ARBA00023180"/>
    </source>
</evidence>
<accession>A0A6I6MKI6</accession>
<protein>
    <submittedName>
        <fullName evidence="5">NHL repeat protein</fullName>
    </submittedName>
</protein>
<sequence>MSLSFAPDPEWGHSSGALPATDVCDVGVDKHDNVYLFARDALPVRVFTREGAFLSGWGEGEFVRPHGLAMGRDGASLFLTDEGSHSVRKYGLDGKLLLEIAAPQGGAPFMSGAPFNRCTHSCETSNGDIHVSDGYGNARIHRFSRGGAFIASWGESGSGPGQFNLPHNITVDDYDRLYIADRENHRIQIFASDGAYLDQWNNLHRPCALTCAADGTFYIGELGPALALNRHYPNLGCAVKVLNNVGALTARFGDEHPGVATTQFLAPHGVAVDSHGDVYIAEVSHAIWPTLFPDKEAPADLPSLRKWKRIAA</sequence>
<dbReference type="Gene3D" id="2.120.10.30">
    <property type="entry name" value="TolB, C-terminal domain"/>
    <property type="match status" value="1"/>
</dbReference>
<dbReference type="AlphaFoldDB" id="A0A6I6MKI6"/>
<proteinExistence type="predicted"/>
<keyword evidence="6" id="KW-1185">Reference proteome</keyword>
<reference evidence="6" key="1">
    <citation type="submission" date="2019-12" db="EMBL/GenBank/DDBJ databases">
        <title>Complete genome of Terracaulis silvestris 0127_4.</title>
        <authorList>
            <person name="Vieira S."/>
            <person name="Riedel T."/>
            <person name="Sproer C."/>
            <person name="Pascual J."/>
            <person name="Boedeker C."/>
            <person name="Overmann J."/>
        </authorList>
    </citation>
    <scope>NUCLEOTIDE SEQUENCE [LARGE SCALE GENOMIC DNA]</scope>
    <source>
        <strain evidence="6">0127_4</strain>
    </source>
</reference>
<evidence type="ECO:0000313" key="6">
    <source>
        <dbReference type="Proteomes" id="UP000431269"/>
    </source>
</evidence>
<evidence type="ECO:0000256" key="4">
    <source>
        <dbReference type="PROSITE-ProRule" id="PRU00504"/>
    </source>
</evidence>
<dbReference type="EMBL" id="CP047045">
    <property type="protein sequence ID" value="QGZ93656.1"/>
    <property type="molecule type" value="Genomic_DNA"/>
</dbReference>
<evidence type="ECO:0000313" key="5">
    <source>
        <dbReference type="EMBL" id="QGZ93656.1"/>
    </source>
</evidence>
<dbReference type="InterPro" id="IPR011042">
    <property type="entry name" value="6-blade_b-propeller_TolB-like"/>
</dbReference>
<feature type="repeat" description="NHL" evidence="4">
    <location>
        <begin position="154"/>
        <end position="193"/>
    </location>
</feature>
<keyword evidence="1" id="KW-0732">Signal</keyword>
<dbReference type="Proteomes" id="UP000431269">
    <property type="component" value="Chromosome"/>
</dbReference>
<dbReference type="SUPFAM" id="SSF101898">
    <property type="entry name" value="NHL repeat"/>
    <property type="match status" value="1"/>
</dbReference>
<dbReference type="Pfam" id="PF01436">
    <property type="entry name" value="NHL"/>
    <property type="match status" value="1"/>
</dbReference>
<dbReference type="PROSITE" id="PS51125">
    <property type="entry name" value="NHL"/>
    <property type="match status" value="1"/>
</dbReference>
<dbReference type="RefSeq" id="WP_158764655.1">
    <property type="nucleotide sequence ID" value="NZ_CP047045.1"/>
</dbReference>
<keyword evidence="3" id="KW-0325">Glycoprotein</keyword>
<keyword evidence="2" id="KW-0677">Repeat</keyword>
<dbReference type="CDD" id="cd14958">
    <property type="entry name" value="NHL_PAL_like"/>
    <property type="match status" value="1"/>
</dbReference>
<name>A0A6I6MKI6_9CAUL</name>
<dbReference type="PANTHER" id="PTHR10680:SF38">
    <property type="entry name" value="BLL1368 PROTEIN"/>
    <property type="match status" value="1"/>
</dbReference>
<gene>
    <name evidence="5" type="ORF">DSM104635_00468</name>
</gene>